<evidence type="ECO:0000259" key="5">
    <source>
        <dbReference type="PROSITE" id="PS50931"/>
    </source>
</evidence>
<dbReference type="Pfam" id="PF00126">
    <property type="entry name" value="HTH_1"/>
    <property type="match status" value="1"/>
</dbReference>
<protein>
    <submittedName>
        <fullName evidence="6">LysR family transcriptional regulator</fullName>
    </submittedName>
</protein>
<dbReference type="RefSeq" id="WP_166103598.1">
    <property type="nucleotide sequence ID" value="NZ_JAADJT010000005.1"/>
</dbReference>
<organism evidence="6 7">
    <name type="scientific">Duganella aceris</name>
    <dbReference type="NCBI Taxonomy" id="2703883"/>
    <lineage>
        <taxon>Bacteria</taxon>
        <taxon>Pseudomonadati</taxon>
        <taxon>Pseudomonadota</taxon>
        <taxon>Betaproteobacteria</taxon>
        <taxon>Burkholderiales</taxon>
        <taxon>Oxalobacteraceae</taxon>
        <taxon>Telluria group</taxon>
        <taxon>Duganella</taxon>
    </lineage>
</organism>
<evidence type="ECO:0000256" key="1">
    <source>
        <dbReference type="ARBA" id="ARBA00009437"/>
    </source>
</evidence>
<dbReference type="SUPFAM" id="SSF53850">
    <property type="entry name" value="Periplasmic binding protein-like II"/>
    <property type="match status" value="1"/>
</dbReference>
<evidence type="ECO:0000256" key="2">
    <source>
        <dbReference type="ARBA" id="ARBA00023015"/>
    </source>
</evidence>
<dbReference type="InterPro" id="IPR005119">
    <property type="entry name" value="LysR_subst-bd"/>
</dbReference>
<dbReference type="PANTHER" id="PTHR30537:SF5">
    <property type="entry name" value="HTH-TYPE TRANSCRIPTIONAL ACTIVATOR TTDR-RELATED"/>
    <property type="match status" value="1"/>
</dbReference>
<proteinExistence type="inferred from homology"/>
<dbReference type="InterPro" id="IPR000847">
    <property type="entry name" value="LysR_HTH_N"/>
</dbReference>
<keyword evidence="7" id="KW-1185">Reference proteome</keyword>
<dbReference type="Gene3D" id="1.10.10.10">
    <property type="entry name" value="Winged helix-like DNA-binding domain superfamily/Winged helix DNA-binding domain"/>
    <property type="match status" value="1"/>
</dbReference>
<dbReference type="PROSITE" id="PS50931">
    <property type="entry name" value="HTH_LYSR"/>
    <property type="match status" value="1"/>
</dbReference>
<evidence type="ECO:0000256" key="4">
    <source>
        <dbReference type="ARBA" id="ARBA00023163"/>
    </source>
</evidence>
<dbReference type="SUPFAM" id="SSF46785">
    <property type="entry name" value="Winged helix' DNA-binding domain"/>
    <property type="match status" value="1"/>
</dbReference>
<comment type="caution">
    <text evidence="6">The sequence shown here is derived from an EMBL/GenBank/DDBJ whole genome shotgun (WGS) entry which is preliminary data.</text>
</comment>
<reference evidence="7" key="1">
    <citation type="submission" date="2023-07" db="EMBL/GenBank/DDBJ databases">
        <title>Duganella aceri sp. nov., isolated from tree sap.</title>
        <authorList>
            <person name="Kim I.S."/>
        </authorList>
    </citation>
    <scope>NUCLEOTIDE SEQUENCE [LARGE SCALE GENOMIC DNA]</scope>
    <source>
        <strain evidence="7">SAP-35</strain>
    </source>
</reference>
<sequence>MHDYLFALKLFVRVARTGNFSAAGRELNLTQPSVSRMISSLEQEVGTQLLTRTTRAVALTEAGADFLARVEGILGALEEAEQAARGTGELRGVLRLGVTTSFALRVVVPLLPGFAELHPALHVELLMNDQRQNLIADGVDVAVRYGPLSDSTAMARRLGATQRLLVAAPSYVARMGAPVTPKDLHKYRMISTRIGPGSSWTFSKDGETVQVKIGEQLITSVNEVSTAAVVAGLGIASLSLSGCLQELRDGTLLRLLPDWDMGAIEVNAVFSAGRAAKPSAKAFVEYIRPRLQEYGIS</sequence>
<dbReference type="Gene3D" id="3.40.190.290">
    <property type="match status" value="1"/>
</dbReference>
<keyword evidence="4" id="KW-0804">Transcription</keyword>
<evidence type="ECO:0000256" key="3">
    <source>
        <dbReference type="ARBA" id="ARBA00023125"/>
    </source>
</evidence>
<gene>
    <name evidence="6" type="ORF">GW587_13500</name>
</gene>
<dbReference type="CDD" id="cd08422">
    <property type="entry name" value="PBP2_CrgA_like"/>
    <property type="match status" value="1"/>
</dbReference>
<evidence type="ECO:0000313" key="7">
    <source>
        <dbReference type="Proteomes" id="UP000666369"/>
    </source>
</evidence>
<feature type="domain" description="HTH lysR-type" evidence="5">
    <location>
        <begin position="8"/>
        <end position="60"/>
    </location>
</feature>
<accession>A0ABX0FL81</accession>
<dbReference type="PRINTS" id="PR00039">
    <property type="entry name" value="HTHLYSR"/>
</dbReference>
<dbReference type="EMBL" id="JAADJT010000005">
    <property type="protein sequence ID" value="NGZ85268.1"/>
    <property type="molecule type" value="Genomic_DNA"/>
</dbReference>
<dbReference type="InterPro" id="IPR058163">
    <property type="entry name" value="LysR-type_TF_proteobact-type"/>
</dbReference>
<dbReference type="Pfam" id="PF03466">
    <property type="entry name" value="LysR_substrate"/>
    <property type="match status" value="1"/>
</dbReference>
<evidence type="ECO:0000313" key="6">
    <source>
        <dbReference type="EMBL" id="NGZ85268.1"/>
    </source>
</evidence>
<comment type="similarity">
    <text evidence="1">Belongs to the LysR transcriptional regulatory family.</text>
</comment>
<dbReference type="InterPro" id="IPR036388">
    <property type="entry name" value="WH-like_DNA-bd_sf"/>
</dbReference>
<dbReference type="InterPro" id="IPR036390">
    <property type="entry name" value="WH_DNA-bd_sf"/>
</dbReference>
<name>A0ABX0FL81_9BURK</name>
<dbReference type="Proteomes" id="UP000666369">
    <property type="component" value="Unassembled WGS sequence"/>
</dbReference>
<dbReference type="PANTHER" id="PTHR30537">
    <property type="entry name" value="HTH-TYPE TRANSCRIPTIONAL REGULATOR"/>
    <property type="match status" value="1"/>
</dbReference>
<keyword evidence="3" id="KW-0238">DNA-binding</keyword>
<keyword evidence="2" id="KW-0805">Transcription regulation</keyword>